<feature type="transmembrane region" description="Helical" evidence="7">
    <location>
        <begin position="374"/>
        <end position="394"/>
    </location>
</feature>
<feature type="transmembrane region" description="Helical" evidence="7">
    <location>
        <begin position="328"/>
        <end position="353"/>
    </location>
</feature>
<dbReference type="AlphaFoldDB" id="A0A7D5L9P2"/>
<feature type="transmembrane region" description="Helical" evidence="7">
    <location>
        <begin position="262"/>
        <end position="281"/>
    </location>
</feature>
<feature type="transmembrane region" description="Helical" evidence="7">
    <location>
        <begin position="400"/>
        <end position="422"/>
    </location>
</feature>
<dbReference type="Pfam" id="PF02366">
    <property type="entry name" value="PMT"/>
    <property type="match status" value="1"/>
</dbReference>
<evidence type="ECO:0000313" key="9">
    <source>
        <dbReference type="EMBL" id="QLG61267.1"/>
    </source>
</evidence>
<dbReference type="GO" id="GO:0006493">
    <property type="term" value="P:protein O-linked glycosylation"/>
    <property type="evidence" value="ECO:0007669"/>
    <property type="project" value="InterPro"/>
</dbReference>
<feature type="transmembrane region" description="Helical" evidence="7">
    <location>
        <begin position="124"/>
        <end position="144"/>
    </location>
</feature>
<evidence type="ECO:0000256" key="3">
    <source>
        <dbReference type="ARBA" id="ARBA00022679"/>
    </source>
</evidence>
<evidence type="ECO:0000313" key="10">
    <source>
        <dbReference type="Proteomes" id="UP000509626"/>
    </source>
</evidence>
<dbReference type="InterPro" id="IPR019962">
    <property type="entry name" value="CHP03663"/>
</dbReference>
<evidence type="ECO:0000256" key="7">
    <source>
        <dbReference type="SAM" id="Phobius"/>
    </source>
</evidence>
<keyword evidence="4 7" id="KW-0812">Transmembrane</keyword>
<name>A0A7D5L9P2_9EURY</name>
<evidence type="ECO:0000256" key="6">
    <source>
        <dbReference type="ARBA" id="ARBA00023136"/>
    </source>
</evidence>
<feature type="transmembrane region" description="Helical" evidence="7">
    <location>
        <begin position="434"/>
        <end position="455"/>
    </location>
</feature>
<dbReference type="GO" id="GO:0000030">
    <property type="term" value="F:mannosyltransferase activity"/>
    <property type="evidence" value="ECO:0007669"/>
    <property type="project" value="InterPro"/>
</dbReference>
<dbReference type="RefSeq" id="WP_179267852.1">
    <property type="nucleotide sequence ID" value="NZ_CP058579.1"/>
</dbReference>
<evidence type="ECO:0000256" key="5">
    <source>
        <dbReference type="ARBA" id="ARBA00022989"/>
    </source>
</evidence>
<dbReference type="GO" id="GO:0016020">
    <property type="term" value="C:membrane"/>
    <property type="evidence" value="ECO:0007669"/>
    <property type="project" value="InterPro"/>
</dbReference>
<protein>
    <submittedName>
        <fullName evidence="9">TIGR03663 family protein</fullName>
    </submittedName>
</protein>
<feature type="transmembrane region" description="Helical" evidence="7">
    <location>
        <begin position="151"/>
        <end position="169"/>
    </location>
</feature>
<organism evidence="9 10">
    <name type="scientific">Halorarum salinum</name>
    <dbReference type="NCBI Taxonomy" id="2743089"/>
    <lineage>
        <taxon>Archaea</taxon>
        <taxon>Methanobacteriati</taxon>
        <taxon>Methanobacteriota</taxon>
        <taxon>Stenosarchaea group</taxon>
        <taxon>Halobacteria</taxon>
        <taxon>Halobacteriales</taxon>
        <taxon>Haloferacaceae</taxon>
        <taxon>Halorarum</taxon>
    </lineage>
</organism>
<evidence type="ECO:0000256" key="2">
    <source>
        <dbReference type="ARBA" id="ARBA00022676"/>
    </source>
</evidence>
<evidence type="ECO:0000256" key="1">
    <source>
        <dbReference type="ARBA" id="ARBA00004127"/>
    </source>
</evidence>
<reference evidence="9 10" key="1">
    <citation type="submission" date="2020-06" db="EMBL/GenBank/DDBJ databases">
        <title>NJ-3-1, isolated from saline soil.</title>
        <authorList>
            <person name="Cui H.L."/>
            <person name="Shi X."/>
        </authorList>
    </citation>
    <scope>NUCLEOTIDE SEQUENCE [LARGE SCALE GENOMIC DNA]</scope>
    <source>
        <strain evidence="9 10">NJ-3-1</strain>
    </source>
</reference>
<dbReference type="NCBIfam" id="TIGR03663">
    <property type="entry name" value="flippase activity-associated protein Agl23"/>
    <property type="match status" value="1"/>
</dbReference>
<dbReference type="KEGG" id="halu:HUG12_05775"/>
<proteinExistence type="predicted"/>
<evidence type="ECO:0000259" key="8">
    <source>
        <dbReference type="Pfam" id="PF02366"/>
    </source>
</evidence>
<dbReference type="OrthoDB" id="313515at2157"/>
<keyword evidence="6 7" id="KW-0472">Membrane</keyword>
<feature type="transmembrane region" description="Helical" evidence="7">
    <location>
        <begin position="225"/>
        <end position="242"/>
    </location>
</feature>
<feature type="domain" description="ArnT-like N-terminal" evidence="8">
    <location>
        <begin position="121"/>
        <end position="234"/>
    </location>
</feature>
<sequence>MLVPFTAADASASAESAAADDRDSARHLHQAVGVAAVTSRADDRTPLASLRDPVRAVPLLALLALVLRLWDLGARAMHFDEARVGYWTLRYLDTGRFAYRPIVHGPFLEIATAPLLDAFGPSEFVVRLLPALLGAALPLAALAFRDALDDAEVVALAGFLALNPLLLYFSRFFRADVPLAAFAFGAFALSYRAYRTAGRSGPRPTGHLLAAGVLLGLALTAKENVLVYLLCVAGAGGVGLAVRLRFEGRDGVRDAVARLRPLLAPAVPALLLAVLVAWFFYVPRGYPPGLDGLSTRPVAVLAAGTVGAWGTFAGSLWTGTHATPYLPFLAHLLGSVALGGAALYGAALLGVAGELRREPPRPLTSAEDPRPPRALVVATAAWGLAAIAGYPVAADIMAPWLAVHALVPLAVPAAVGAVAVLRRGRSWWARGDRLAAGALACVLLLVCAQAGFVAATTSYAEPTPRVNLLAQGAQPGDDFEPLAADVEASAGKGGVLYYGERFRLPNESVADAPPRTDPDWLGYWLRRLPLPWYVERAGADASHARSPEAVPDDPPPVVVSTPGDAAEVAPLLDGYERREYDVLLYGGTVVVFTDPALDDGSEPGGGIGA</sequence>
<dbReference type="Proteomes" id="UP000509626">
    <property type="component" value="Chromosome"/>
</dbReference>
<dbReference type="GO" id="GO:0012505">
    <property type="term" value="C:endomembrane system"/>
    <property type="evidence" value="ECO:0007669"/>
    <property type="project" value="UniProtKB-SubCell"/>
</dbReference>
<evidence type="ECO:0000256" key="4">
    <source>
        <dbReference type="ARBA" id="ARBA00022692"/>
    </source>
</evidence>
<dbReference type="InterPro" id="IPR003342">
    <property type="entry name" value="ArnT-like_N"/>
</dbReference>
<dbReference type="PANTHER" id="PTHR41710:SF2">
    <property type="entry name" value="GLYCOSYL TRANSFERASE FAMILY 39_83 DOMAIN-CONTAINING PROTEIN"/>
    <property type="match status" value="1"/>
</dbReference>
<accession>A0A7D5L9P2</accession>
<dbReference type="EMBL" id="CP058579">
    <property type="protein sequence ID" value="QLG61267.1"/>
    <property type="molecule type" value="Genomic_DNA"/>
</dbReference>
<comment type="subcellular location">
    <subcellularLocation>
        <location evidence="1">Endomembrane system</location>
        <topology evidence="1">Multi-pass membrane protein</topology>
    </subcellularLocation>
</comment>
<keyword evidence="3" id="KW-0808">Transferase</keyword>
<keyword evidence="10" id="KW-1185">Reference proteome</keyword>
<dbReference type="PANTHER" id="PTHR41710">
    <property type="entry name" value="GLYCOSYL TRANSFERASE, FAMILY 39"/>
    <property type="match status" value="1"/>
</dbReference>
<feature type="transmembrane region" description="Helical" evidence="7">
    <location>
        <begin position="175"/>
        <end position="194"/>
    </location>
</feature>
<keyword evidence="5 7" id="KW-1133">Transmembrane helix</keyword>
<keyword evidence="2" id="KW-0328">Glycosyltransferase</keyword>
<dbReference type="GeneID" id="56036948"/>
<gene>
    <name evidence="9" type="ORF">HUG12_05775</name>
</gene>